<dbReference type="Gene3D" id="3.30.420.10">
    <property type="entry name" value="Ribonuclease H-like superfamily/Ribonuclease H"/>
    <property type="match status" value="1"/>
</dbReference>
<dbReference type="GO" id="GO:0003676">
    <property type="term" value="F:nucleic acid binding"/>
    <property type="evidence" value="ECO:0007669"/>
    <property type="project" value="InterPro"/>
</dbReference>
<feature type="region of interest" description="Disordered" evidence="1">
    <location>
        <begin position="1"/>
        <end position="97"/>
    </location>
</feature>
<dbReference type="Proteomes" id="UP000183809">
    <property type="component" value="Unassembled WGS sequence"/>
</dbReference>
<accession>A0A1J9SA35</accession>
<organism evidence="2 3">
    <name type="scientific">Diplodia corticola</name>
    <dbReference type="NCBI Taxonomy" id="236234"/>
    <lineage>
        <taxon>Eukaryota</taxon>
        <taxon>Fungi</taxon>
        <taxon>Dikarya</taxon>
        <taxon>Ascomycota</taxon>
        <taxon>Pezizomycotina</taxon>
        <taxon>Dothideomycetes</taxon>
        <taxon>Dothideomycetes incertae sedis</taxon>
        <taxon>Botryosphaeriales</taxon>
        <taxon>Botryosphaeriaceae</taxon>
        <taxon>Diplodia</taxon>
    </lineage>
</organism>
<comment type="caution">
    <text evidence="2">The sequence shown here is derived from an EMBL/GenBank/DDBJ whole genome shotgun (WGS) entry which is preliminary data.</text>
</comment>
<name>A0A1J9SA35_9PEZI</name>
<dbReference type="AlphaFoldDB" id="A0A1J9SA35"/>
<dbReference type="OrthoDB" id="538476at2759"/>
<dbReference type="RefSeq" id="XP_020132697.1">
    <property type="nucleotide sequence ID" value="XM_020270408.1"/>
</dbReference>
<dbReference type="EMBL" id="MNUE01000011">
    <property type="protein sequence ID" value="OJD36437.1"/>
    <property type="molecule type" value="Genomic_DNA"/>
</dbReference>
<reference evidence="2 3" key="1">
    <citation type="submission" date="2016-10" db="EMBL/GenBank/DDBJ databases">
        <title>Proteomics and genomics reveal pathogen-plant mechanisms compatible with a hemibiotrophic lifestyle of Diplodia corticola.</title>
        <authorList>
            <person name="Fernandes I."/>
            <person name="De Jonge R."/>
            <person name="Van De Peer Y."/>
            <person name="Devreese B."/>
            <person name="Alves A."/>
            <person name="Esteves A.C."/>
        </authorList>
    </citation>
    <scope>NUCLEOTIDE SEQUENCE [LARGE SCALE GENOMIC DNA]</scope>
    <source>
        <strain evidence="2 3">CBS 112549</strain>
    </source>
</reference>
<protein>
    <submittedName>
        <fullName evidence="2">Uncharacterized protein</fullName>
    </submittedName>
</protein>
<gene>
    <name evidence="2" type="ORF">BKCO1_1100051</name>
</gene>
<feature type="compositionally biased region" description="Basic and acidic residues" evidence="1">
    <location>
        <begin position="71"/>
        <end position="80"/>
    </location>
</feature>
<evidence type="ECO:0000313" key="2">
    <source>
        <dbReference type="EMBL" id="OJD36437.1"/>
    </source>
</evidence>
<dbReference type="InterPro" id="IPR036397">
    <property type="entry name" value="RNaseH_sf"/>
</dbReference>
<evidence type="ECO:0000313" key="3">
    <source>
        <dbReference type="Proteomes" id="UP000183809"/>
    </source>
</evidence>
<keyword evidence="3" id="KW-1185">Reference proteome</keyword>
<proteinExistence type="predicted"/>
<evidence type="ECO:0000256" key="1">
    <source>
        <dbReference type="SAM" id="MobiDB-lite"/>
    </source>
</evidence>
<dbReference type="GeneID" id="31010667"/>
<sequence>MDASASETPQLPVPLTGEVTDTEVDEPSASRASSSEGKLTAVVHDGETTHPWTGGMPGVRGSVTAPTEDTSNPKRQRESTSEIQSVTSPGEPDGAAREYHAVSNPEMEWTQLLPLLQASLNNAINATTGFSPNQLLMGFNARTDPLSALAEIPDERQAIRDAARREAQEAIAFAAAGWKNRFDSSLSTSRPTPAQTITPLLHLSALNIHLSPVPAARDRHGVQALVRGFPTG</sequence>